<organism evidence="2 3">
    <name type="scientific">Geodermatophilus sabuli</name>
    <dbReference type="NCBI Taxonomy" id="1564158"/>
    <lineage>
        <taxon>Bacteria</taxon>
        <taxon>Bacillati</taxon>
        <taxon>Actinomycetota</taxon>
        <taxon>Actinomycetes</taxon>
        <taxon>Geodermatophilales</taxon>
        <taxon>Geodermatophilaceae</taxon>
        <taxon>Geodermatophilus</taxon>
    </lineage>
</organism>
<name>A0A285EAP0_9ACTN</name>
<evidence type="ECO:0000313" key="3">
    <source>
        <dbReference type="Proteomes" id="UP000219514"/>
    </source>
</evidence>
<protein>
    <submittedName>
        <fullName evidence="2">Probable F420-dependent oxidoreductase, MSMEG_4141 family</fullName>
    </submittedName>
</protein>
<dbReference type="InterPro" id="IPR050766">
    <property type="entry name" value="Bact_Lucif_Oxidored"/>
</dbReference>
<dbReference type="InterPro" id="IPR019922">
    <property type="entry name" value="Lucif-like_OxRdatse_MSMEG_4141"/>
</dbReference>
<reference evidence="2 3" key="1">
    <citation type="submission" date="2017-09" db="EMBL/GenBank/DDBJ databases">
        <authorList>
            <person name="Ehlers B."/>
            <person name="Leendertz F.H."/>
        </authorList>
    </citation>
    <scope>NUCLEOTIDE SEQUENCE [LARGE SCALE GENOMIC DNA]</scope>
    <source>
        <strain evidence="2 3">DSM 46844</strain>
    </source>
</reference>
<dbReference type="OrthoDB" id="4760590at2"/>
<dbReference type="PANTHER" id="PTHR30137">
    <property type="entry name" value="LUCIFERASE-LIKE MONOOXYGENASE"/>
    <property type="match status" value="1"/>
</dbReference>
<dbReference type="GO" id="GO:0005829">
    <property type="term" value="C:cytosol"/>
    <property type="evidence" value="ECO:0007669"/>
    <property type="project" value="TreeGrafter"/>
</dbReference>
<dbReference type="Proteomes" id="UP000219514">
    <property type="component" value="Unassembled WGS sequence"/>
</dbReference>
<dbReference type="AlphaFoldDB" id="A0A285EAP0"/>
<evidence type="ECO:0000259" key="1">
    <source>
        <dbReference type="Pfam" id="PF00296"/>
    </source>
</evidence>
<dbReference type="EMBL" id="OBDO01000003">
    <property type="protein sequence ID" value="SNX96057.1"/>
    <property type="molecule type" value="Genomic_DNA"/>
</dbReference>
<accession>A0A285EAP0</accession>
<evidence type="ECO:0000313" key="2">
    <source>
        <dbReference type="EMBL" id="SNX96057.1"/>
    </source>
</evidence>
<gene>
    <name evidence="2" type="ORF">SAMN06893097_103226</name>
</gene>
<dbReference type="PANTHER" id="PTHR30137:SF18">
    <property type="entry name" value="CONSERVED PROTEIN"/>
    <property type="match status" value="1"/>
</dbReference>
<sequence length="283" mass="30744">MEKVTTFGAWQVERAWTPELAAELEAAGYGILWIGGSRDSHLRVAEEMLTATEAVAVAIGIVNVWSTDADVVARSFHRLEERIPGRFLLGVGAGHRESFRDRYAKPCTAVNQYLDLLDAHHVPVDRRVLAGLGDRMLLLAATRARGAHPYLTTPAHTAHARDLMGADAFLAAEHKVVLSADPESARSIGRPVVDEPYLHRQDYLNSLKALGYSDQDMADGGSDRLIDDLVLHGSGADVATRLAEHHARGADHVAVQVLSRPGRALIDEYRELGRALELTGGVA</sequence>
<proteinExistence type="predicted"/>
<dbReference type="Pfam" id="PF00296">
    <property type="entry name" value="Bac_luciferase"/>
    <property type="match status" value="1"/>
</dbReference>
<dbReference type="SUPFAM" id="SSF51679">
    <property type="entry name" value="Bacterial luciferase-like"/>
    <property type="match status" value="1"/>
</dbReference>
<dbReference type="RefSeq" id="WP_097206083.1">
    <property type="nucleotide sequence ID" value="NZ_JACHXB010000004.1"/>
</dbReference>
<keyword evidence="3" id="KW-1185">Reference proteome</keyword>
<dbReference type="NCBIfam" id="TIGR03620">
    <property type="entry name" value="F420_MSMEG_4141"/>
    <property type="match status" value="1"/>
</dbReference>
<dbReference type="InterPro" id="IPR011251">
    <property type="entry name" value="Luciferase-like_dom"/>
</dbReference>
<feature type="domain" description="Luciferase-like" evidence="1">
    <location>
        <begin position="18"/>
        <end position="104"/>
    </location>
</feature>
<dbReference type="InterPro" id="IPR036661">
    <property type="entry name" value="Luciferase-like_sf"/>
</dbReference>
<dbReference type="GO" id="GO:0016705">
    <property type="term" value="F:oxidoreductase activity, acting on paired donors, with incorporation or reduction of molecular oxygen"/>
    <property type="evidence" value="ECO:0007669"/>
    <property type="project" value="InterPro"/>
</dbReference>
<dbReference type="Gene3D" id="3.20.20.30">
    <property type="entry name" value="Luciferase-like domain"/>
    <property type="match status" value="1"/>
</dbReference>